<evidence type="ECO:0000313" key="1">
    <source>
        <dbReference type="EMBL" id="CDW39431.1"/>
    </source>
</evidence>
<name>A0A0K2UNY5_LEPSM</name>
<proteinExistence type="predicted"/>
<dbReference type="EMBL" id="HACA01022070">
    <property type="protein sequence ID" value="CDW39431.1"/>
    <property type="molecule type" value="Transcribed_RNA"/>
</dbReference>
<reference evidence="1" key="1">
    <citation type="submission" date="2014-05" db="EMBL/GenBank/DDBJ databases">
        <authorList>
            <person name="Chronopoulou M."/>
        </authorList>
    </citation>
    <scope>NUCLEOTIDE SEQUENCE</scope>
    <source>
        <tissue evidence="1">Whole organism</tissue>
    </source>
</reference>
<protein>
    <submittedName>
        <fullName evidence="1">Uncharacterized protein</fullName>
    </submittedName>
</protein>
<sequence>MPIPWKLLELSVIVVRSPGGNRGAFLGSYPLEK</sequence>
<accession>A0A0K2UNY5</accession>
<dbReference type="AlphaFoldDB" id="A0A0K2UNY5"/>
<organism evidence="1">
    <name type="scientific">Lepeophtheirus salmonis</name>
    <name type="common">Salmon louse</name>
    <name type="synonym">Caligus salmonis</name>
    <dbReference type="NCBI Taxonomy" id="72036"/>
    <lineage>
        <taxon>Eukaryota</taxon>
        <taxon>Metazoa</taxon>
        <taxon>Ecdysozoa</taxon>
        <taxon>Arthropoda</taxon>
        <taxon>Crustacea</taxon>
        <taxon>Multicrustacea</taxon>
        <taxon>Hexanauplia</taxon>
        <taxon>Copepoda</taxon>
        <taxon>Siphonostomatoida</taxon>
        <taxon>Caligidae</taxon>
        <taxon>Lepeophtheirus</taxon>
    </lineage>
</organism>